<feature type="region of interest" description="Disordered" evidence="1">
    <location>
        <begin position="69"/>
        <end position="119"/>
    </location>
</feature>
<dbReference type="EMBL" id="PGCI01000371">
    <property type="protein sequence ID" value="PLW28269.1"/>
    <property type="molecule type" value="Genomic_DNA"/>
</dbReference>
<feature type="region of interest" description="Disordered" evidence="1">
    <location>
        <begin position="1"/>
        <end position="51"/>
    </location>
</feature>
<dbReference type="AlphaFoldDB" id="A0A2N5RVM4"/>
<feature type="compositionally biased region" description="Polar residues" evidence="1">
    <location>
        <begin position="110"/>
        <end position="119"/>
    </location>
</feature>
<evidence type="ECO:0000313" key="3">
    <source>
        <dbReference type="EMBL" id="PLW28269.1"/>
    </source>
</evidence>
<dbReference type="EMBL" id="PGCI01001415">
    <property type="protein sequence ID" value="PLW05029.1"/>
    <property type="molecule type" value="Genomic_DNA"/>
</dbReference>
<dbReference type="Proteomes" id="UP000235388">
    <property type="component" value="Unassembled WGS sequence"/>
</dbReference>
<accession>A0A2N5RVM4</accession>
<dbReference type="EMBL" id="PGCJ01000241">
    <property type="protein sequence ID" value="PLW36327.1"/>
    <property type="molecule type" value="Genomic_DNA"/>
</dbReference>
<keyword evidence="5" id="KW-1185">Reference proteome</keyword>
<name>A0A2N5RVM4_9BASI</name>
<evidence type="ECO:0000313" key="4">
    <source>
        <dbReference type="EMBL" id="PLW36327.1"/>
    </source>
</evidence>
<evidence type="ECO:0000313" key="6">
    <source>
        <dbReference type="Proteomes" id="UP000235392"/>
    </source>
</evidence>
<evidence type="ECO:0000256" key="1">
    <source>
        <dbReference type="SAM" id="MobiDB-lite"/>
    </source>
</evidence>
<protein>
    <submittedName>
        <fullName evidence="2">Uncharacterized protein</fullName>
    </submittedName>
</protein>
<reference evidence="5 6" key="1">
    <citation type="submission" date="2017-11" db="EMBL/GenBank/DDBJ databases">
        <title>De novo assembly and phasing of dikaryotic genomes from two isolates of Puccinia coronata f. sp. avenae, the causal agent of oat crown rust.</title>
        <authorList>
            <person name="Miller M.E."/>
            <person name="Zhang Y."/>
            <person name="Omidvar V."/>
            <person name="Sperschneider J."/>
            <person name="Schwessinger B."/>
            <person name="Raley C."/>
            <person name="Palmer J.M."/>
            <person name="Garnica D."/>
            <person name="Upadhyaya N."/>
            <person name="Rathjen J."/>
            <person name="Taylor J.M."/>
            <person name="Park R.F."/>
            <person name="Dodds P.N."/>
            <person name="Hirsch C.D."/>
            <person name="Kianian S.F."/>
            <person name="Figueroa M."/>
        </authorList>
    </citation>
    <scope>NUCLEOTIDE SEQUENCE [LARGE SCALE GENOMIC DNA]</scope>
    <source>
        <strain evidence="4">12NC29</strain>
        <strain evidence="2">12SD80</strain>
    </source>
</reference>
<gene>
    <name evidence="4" type="ORF">PCANC_19441</name>
    <name evidence="3" type="ORF">PCASD_18352</name>
    <name evidence="2" type="ORF">PCASD_26652</name>
</gene>
<sequence>MKTKKKAARVVEVKDEEGKSDVLSSNDLRPKKKQDDVEEDSDTNMLSDDFSDKELESIASLDKLLANSSLDEFEPTSVEKKRKCPAKEEEGPSRGLLGQSKVPGVVHPCRSSTRLAGGK</sequence>
<feature type="compositionally biased region" description="Basic and acidic residues" evidence="1">
    <location>
        <begin position="9"/>
        <end position="20"/>
    </location>
</feature>
<dbReference type="Proteomes" id="UP000235392">
    <property type="component" value="Unassembled WGS sequence"/>
</dbReference>
<comment type="caution">
    <text evidence="2">The sequence shown here is derived from an EMBL/GenBank/DDBJ whole genome shotgun (WGS) entry which is preliminary data.</text>
</comment>
<evidence type="ECO:0000313" key="5">
    <source>
        <dbReference type="Proteomes" id="UP000235388"/>
    </source>
</evidence>
<organism evidence="2 6">
    <name type="scientific">Puccinia coronata f. sp. avenae</name>
    <dbReference type="NCBI Taxonomy" id="200324"/>
    <lineage>
        <taxon>Eukaryota</taxon>
        <taxon>Fungi</taxon>
        <taxon>Dikarya</taxon>
        <taxon>Basidiomycota</taxon>
        <taxon>Pucciniomycotina</taxon>
        <taxon>Pucciniomycetes</taxon>
        <taxon>Pucciniales</taxon>
        <taxon>Pucciniaceae</taxon>
        <taxon>Puccinia</taxon>
    </lineage>
</organism>
<proteinExistence type="predicted"/>
<evidence type="ECO:0000313" key="2">
    <source>
        <dbReference type="EMBL" id="PLW05029.1"/>
    </source>
</evidence>